<feature type="domain" description="Glycosyltransferase subfamily 4-like N-terminal" evidence="4">
    <location>
        <begin position="14"/>
        <end position="219"/>
    </location>
</feature>
<reference evidence="5 6" key="1">
    <citation type="submission" date="2018-06" db="EMBL/GenBank/DDBJ databases">
        <title>Actinomadura craniellae sp. nov. isolated from marine sponge Craniella sp.</title>
        <authorList>
            <person name="Li L."/>
            <person name="Xu Q.H."/>
            <person name="Lin H.W."/>
            <person name="Lu Y.H."/>
        </authorList>
    </citation>
    <scope>NUCLEOTIDE SEQUENCE [LARGE SCALE GENOMIC DNA]</scope>
    <source>
        <strain evidence="5 6">LHW63021</strain>
    </source>
</reference>
<sequence length="418" mass="44552">MRVLHVNKFLYRRGGAESYMLDLAERQRARGDEVAFYAMTHPENDPAAYAARFPAHLEMNPLPPGVTGKISGAGRMLWSTSARRGLAQVIADFRPDVAHAHNIYHQLSPSVLAALRAAGVPVVMTLHDYKLACPSYSFLDQGRICTACVGGGFRQAVRRRCKGGSLAASAAVAVESWAHRRLGAYNPVGVFVCPSRFLTMKLIDAGVYPDRLTVLDHFVAPGPAPVDPVPGRLVVAGRLSHEKGVDLAIRALPVLPPGTRLDIAGDGPERAALTALAEATAPGQVTFHGRLPKAGVLELMNSAAALLLPSRWYENQPMTILEAFACGTPVIGANLGGIPELITDGVTGRLVQPDSPTALAEAAAPFLLSAQARDIYGKAARDVATTRFAPDTHLAALDAIYASAGNRLSEERREPRAD</sequence>
<dbReference type="RefSeq" id="WP_111871584.1">
    <property type="nucleotide sequence ID" value="NZ_QLYX01000019.1"/>
</dbReference>
<dbReference type="Pfam" id="PF00534">
    <property type="entry name" value="Glycos_transf_1"/>
    <property type="match status" value="1"/>
</dbReference>
<dbReference type="InterPro" id="IPR028098">
    <property type="entry name" value="Glyco_trans_4-like_N"/>
</dbReference>
<dbReference type="SUPFAM" id="SSF53756">
    <property type="entry name" value="UDP-Glycosyltransferase/glycogen phosphorylase"/>
    <property type="match status" value="1"/>
</dbReference>
<dbReference type="EMBL" id="QLYX01000019">
    <property type="protein sequence ID" value="RAY11392.1"/>
    <property type="molecule type" value="Genomic_DNA"/>
</dbReference>
<dbReference type="Gene3D" id="3.40.50.2000">
    <property type="entry name" value="Glycogen Phosphorylase B"/>
    <property type="match status" value="2"/>
</dbReference>
<dbReference type="GO" id="GO:1901137">
    <property type="term" value="P:carbohydrate derivative biosynthetic process"/>
    <property type="evidence" value="ECO:0007669"/>
    <property type="project" value="UniProtKB-ARBA"/>
</dbReference>
<dbReference type="InterPro" id="IPR001296">
    <property type="entry name" value="Glyco_trans_1"/>
</dbReference>
<dbReference type="GO" id="GO:0016757">
    <property type="term" value="F:glycosyltransferase activity"/>
    <property type="evidence" value="ECO:0007669"/>
    <property type="project" value="UniProtKB-KW"/>
</dbReference>
<dbReference type="PANTHER" id="PTHR45947">
    <property type="entry name" value="SULFOQUINOVOSYL TRANSFERASE SQD2"/>
    <property type="match status" value="1"/>
</dbReference>
<dbReference type="Proteomes" id="UP000251891">
    <property type="component" value="Unassembled WGS sequence"/>
</dbReference>
<name>A0A365GX73_9ACTN</name>
<dbReference type="AlphaFoldDB" id="A0A365GX73"/>
<dbReference type="InterPro" id="IPR050194">
    <property type="entry name" value="Glycosyltransferase_grp1"/>
</dbReference>
<gene>
    <name evidence="5" type="ORF">DPM19_30680</name>
</gene>
<evidence type="ECO:0000259" key="3">
    <source>
        <dbReference type="Pfam" id="PF00534"/>
    </source>
</evidence>
<evidence type="ECO:0000259" key="4">
    <source>
        <dbReference type="Pfam" id="PF13439"/>
    </source>
</evidence>
<evidence type="ECO:0000313" key="5">
    <source>
        <dbReference type="EMBL" id="RAY11392.1"/>
    </source>
</evidence>
<feature type="domain" description="Glycosyl transferase family 1" evidence="3">
    <location>
        <begin position="233"/>
        <end position="382"/>
    </location>
</feature>
<dbReference type="OrthoDB" id="9787111at2"/>
<evidence type="ECO:0000256" key="2">
    <source>
        <dbReference type="ARBA" id="ARBA00022679"/>
    </source>
</evidence>
<proteinExistence type="predicted"/>
<accession>A0A365GX73</accession>
<organism evidence="5 6">
    <name type="scientific">Actinomadura craniellae</name>
    <dbReference type="NCBI Taxonomy" id="2231787"/>
    <lineage>
        <taxon>Bacteria</taxon>
        <taxon>Bacillati</taxon>
        <taxon>Actinomycetota</taxon>
        <taxon>Actinomycetes</taxon>
        <taxon>Streptosporangiales</taxon>
        <taxon>Thermomonosporaceae</taxon>
        <taxon>Actinomadura</taxon>
    </lineage>
</organism>
<evidence type="ECO:0000313" key="6">
    <source>
        <dbReference type="Proteomes" id="UP000251891"/>
    </source>
</evidence>
<keyword evidence="2 5" id="KW-0808">Transferase</keyword>
<keyword evidence="6" id="KW-1185">Reference proteome</keyword>
<dbReference type="PANTHER" id="PTHR45947:SF13">
    <property type="entry name" value="TRANSFERASE"/>
    <property type="match status" value="1"/>
</dbReference>
<evidence type="ECO:0000256" key="1">
    <source>
        <dbReference type="ARBA" id="ARBA00022676"/>
    </source>
</evidence>
<protein>
    <submittedName>
        <fullName evidence="5">Glycosyltransferase family 1 protein</fullName>
    </submittedName>
</protein>
<dbReference type="Pfam" id="PF13439">
    <property type="entry name" value="Glyco_transf_4"/>
    <property type="match status" value="1"/>
</dbReference>
<keyword evidence="1" id="KW-0328">Glycosyltransferase</keyword>
<comment type="caution">
    <text evidence="5">The sequence shown here is derived from an EMBL/GenBank/DDBJ whole genome shotgun (WGS) entry which is preliminary data.</text>
</comment>